<evidence type="ECO:0008006" key="6">
    <source>
        <dbReference type="Google" id="ProtNLM"/>
    </source>
</evidence>
<dbReference type="Pfam" id="PF00990">
    <property type="entry name" value="GGDEF"/>
    <property type="match status" value="1"/>
</dbReference>
<comment type="caution">
    <text evidence="4">The sequence shown here is derived from an EMBL/GenBank/DDBJ whole genome shotgun (WGS) entry which is preliminary data.</text>
</comment>
<gene>
    <name evidence="4" type="ORF">BKP35_10875</name>
</gene>
<name>A0A1S2LJ97_9BACI</name>
<feature type="modified residue" description="4-aspartylphosphate" evidence="1">
    <location>
        <position position="471"/>
    </location>
</feature>
<dbReference type="PROSITE" id="PS50887">
    <property type="entry name" value="GGDEF"/>
    <property type="match status" value="1"/>
</dbReference>
<dbReference type="InterPro" id="IPR029787">
    <property type="entry name" value="Nucleotide_cyclase"/>
</dbReference>
<dbReference type="GO" id="GO:0005886">
    <property type="term" value="C:plasma membrane"/>
    <property type="evidence" value="ECO:0007669"/>
    <property type="project" value="TreeGrafter"/>
</dbReference>
<keyword evidence="1" id="KW-0597">Phosphoprotein</keyword>
<evidence type="ECO:0000259" key="2">
    <source>
        <dbReference type="PROSITE" id="PS50110"/>
    </source>
</evidence>
<dbReference type="InterPro" id="IPR000160">
    <property type="entry name" value="GGDEF_dom"/>
</dbReference>
<dbReference type="FunFam" id="3.30.70.270:FF:000001">
    <property type="entry name" value="Diguanylate cyclase domain protein"/>
    <property type="match status" value="1"/>
</dbReference>
<dbReference type="EMBL" id="MLQQ01000021">
    <property type="protein sequence ID" value="OIJ12300.1"/>
    <property type="molecule type" value="Genomic_DNA"/>
</dbReference>
<dbReference type="CDD" id="cd01949">
    <property type="entry name" value="GGDEF"/>
    <property type="match status" value="1"/>
</dbReference>
<dbReference type="SMART" id="SM00267">
    <property type="entry name" value="GGDEF"/>
    <property type="match status" value="1"/>
</dbReference>
<protein>
    <recommendedName>
        <fullName evidence="6">Diguanylate cyclase</fullName>
    </recommendedName>
</protein>
<dbReference type="SUPFAM" id="SSF55073">
    <property type="entry name" value="Nucleotide cyclase"/>
    <property type="match status" value="1"/>
</dbReference>
<evidence type="ECO:0000259" key="3">
    <source>
        <dbReference type="PROSITE" id="PS50887"/>
    </source>
</evidence>
<dbReference type="Gene3D" id="3.40.50.2300">
    <property type="match status" value="2"/>
</dbReference>
<dbReference type="CDD" id="cd17574">
    <property type="entry name" value="REC_OmpR"/>
    <property type="match status" value="1"/>
</dbReference>
<dbReference type="Gene3D" id="3.30.70.270">
    <property type="match status" value="1"/>
</dbReference>
<dbReference type="SUPFAM" id="SSF52172">
    <property type="entry name" value="CheY-like"/>
    <property type="match status" value="2"/>
</dbReference>
<dbReference type="Proteomes" id="UP000180098">
    <property type="component" value="Unassembled WGS sequence"/>
</dbReference>
<feature type="modified residue" description="4-aspartylphosphate" evidence="1">
    <location>
        <position position="162"/>
    </location>
</feature>
<dbReference type="PANTHER" id="PTHR45138">
    <property type="entry name" value="REGULATORY COMPONENTS OF SENSORY TRANSDUCTION SYSTEM"/>
    <property type="match status" value="1"/>
</dbReference>
<dbReference type="GO" id="GO:1902201">
    <property type="term" value="P:negative regulation of bacterial-type flagellum-dependent cell motility"/>
    <property type="evidence" value="ECO:0007669"/>
    <property type="project" value="TreeGrafter"/>
</dbReference>
<dbReference type="GO" id="GO:0052621">
    <property type="term" value="F:diguanylate cyclase activity"/>
    <property type="evidence" value="ECO:0007669"/>
    <property type="project" value="TreeGrafter"/>
</dbReference>
<keyword evidence="5" id="KW-1185">Reference proteome</keyword>
<dbReference type="PROSITE" id="PS50110">
    <property type="entry name" value="RESPONSE_REGULATORY"/>
    <property type="match status" value="2"/>
</dbReference>
<dbReference type="InterPro" id="IPR001789">
    <property type="entry name" value="Sig_transdc_resp-reg_receiver"/>
</dbReference>
<proteinExistence type="predicted"/>
<reference evidence="4 5" key="1">
    <citation type="submission" date="2016-10" db="EMBL/GenBank/DDBJ databases">
        <title>Draft genome sequences of four alkaliphilic bacteria belonging to the Anaerobacillus genus.</title>
        <authorList>
            <person name="Bassil N.M."/>
            <person name="Lloyd J.R."/>
        </authorList>
    </citation>
    <scope>NUCLEOTIDE SEQUENCE [LARGE SCALE GENOMIC DNA]</scope>
    <source>
        <strain evidence="4 5">DSM 15340</strain>
    </source>
</reference>
<feature type="domain" description="GGDEF" evidence="3">
    <location>
        <begin position="269"/>
        <end position="402"/>
    </location>
</feature>
<dbReference type="InterPro" id="IPR043128">
    <property type="entry name" value="Rev_trsase/Diguanyl_cyclase"/>
</dbReference>
<dbReference type="GO" id="GO:0043709">
    <property type="term" value="P:cell adhesion involved in single-species biofilm formation"/>
    <property type="evidence" value="ECO:0007669"/>
    <property type="project" value="TreeGrafter"/>
</dbReference>
<dbReference type="PANTHER" id="PTHR45138:SF9">
    <property type="entry name" value="DIGUANYLATE CYCLASE DGCM-RELATED"/>
    <property type="match status" value="1"/>
</dbReference>
<dbReference type="GO" id="GO:0000160">
    <property type="term" value="P:phosphorelay signal transduction system"/>
    <property type="evidence" value="ECO:0007669"/>
    <property type="project" value="InterPro"/>
</dbReference>
<dbReference type="Pfam" id="PF00072">
    <property type="entry name" value="Response_reg"/>
    <property type="match status" value="2"/>
</dbReference>
<dbReference type="SMART" id="SM00448">
    <property type="entry name" value="REC"/>
    <property type="match status" value="2"/>
</dbReference>
<accession>A0A1S2LJ97</accession>
<evidence type="ECO:0000313" key="4">
    <source>
        <dbReference type="EMBL" id="OIJ12300.1"/>
    </source>
</evidence>
<organism evidence="4 5">
    <name type="scientific">Anaerobacillus arseniciselenatis</name>
    <dbReference type="NCBI Taxonomy" id="85682"/>
    <lineage>
        <taxon>Bacteria</taxon>
        <taxon>Bacillati</taxon>
        <taxon>Bacillota</taxon>
        <taxon>Bacilli</taxon>
        <taxon>Bacillales</taxon>
        <taxon>Bacillaceae</taxon>
        <taxon>Anaerobacillus</taxon>
    </lineage>
</organism>
<sequence length="543" mass="61996">MDLQVSKYQQLLFKRTNETLTRWSKEKKVLGKDLYRFLHSIKGTAASIELPEWSEVANGLLENMDEDDSSYWEIEDVTTLLSSIIDLSNEQQNDILCPSLDKEILFEGEKDKLVLLIEDDISMLTVLKSALEEAGLMVLVAMDAEKGINIFYDQKPDCVIIDYYLPEQDGLDVLTTIQEKANTFFIPIVMISGDQSKKTRIKGFESGADDFIVKPFDLDEFVVRVKRQLQRKDLIDCAVLLDELTGAYNRKFLNLEIEREIYEYTRSNVSFTIAMLDLDHFKNVNDTYGHAVGDEVLKKFVSFINEQKRQSDYLIRYGGEEFVLLLPRSKAKDGEQVVKRLLSGFSKEVFNSHGRSFSVTFSAGVVEVEGHDKCVNHWMKLADDALYEAKRAGRNKVMISDSDNSKNLPASKPVHIAIIDDDEVVRELVGDHFTNLVIDTYDIDVCRFHSGSEFLNSPWSQQQGQYLIILDVMMPELDGFEVLQAIGCQYPESQFTVLMLTGRKSEKDIVRALELGADDYLTKPFGMGELEARVKRLLLRVIR</sequence>
<dbReference type="AlphaFoldDB" id="A0A1S2LJ97"/>
<evidence type="ECO:0000313" key="5">
    <source>
        <dbReference type="Proteomes" id="UP000180098"/>
    </source>
</evidence>
<dbReference type="InterPro" id="IPR011006">
    <property type="entry name" value="CheY-like_superfamily"/>
</dbReference>
<dbReference type="InterPro" id="IPR050469">
    <property type="entry name" value="Diguanylate_Cyclase"/>
</dbReference>
<evidence type="ECO:0000256" key="1">
    <source>
        <dbReference type="PROSITE-ProRule" id="PRU00169"/>
    </source>
</evidence>
<dbReference type="NCBIfam" id="TIGR00254">
    <property type="entry name" value="GGDEF"/>
    <property type="match status" value="1"/>
</dbReference>
<feature type="domain" description="Response regulatory" evidence="2">
    <location>
        <begin position="415"/>
        <end position="538"/>
    </location>
</feature>
<feature type="domain" description="Response regulatory" evidence="2">
    <location>
        <begin position="113"/>
        <end position="229"/>
    </location>
</feature>